<dbReference type="EMBL" id="CAJNOT010001765">
    <property type="protein sequence ID" value="CAF1246099.1"/>
    <property type="molecule type" value="Genomic_DNA"/>
</dbReference>
<protein>
    <submittedName>
        <fullName evidence="1">Uncharacterized protein</fullName>
    </submittedName>
</protein>
<organism evidence="1 2">
    <name type="scientific">Rotaria sordida</name>
    <dbReference type="NCBI Taxonomy" id="392033"/>
    <lineage>
        <taxon>Eukaryota</taxon>
        <taxon>Metazoa</taxon>
        <taxon>Spiralia</taxon>
        <taxon>Gnathifera</taxon>
        <taxon>Rotifera</taxon>
        <taxon>Eurotatoria</taxon>
        <taxon>Bdelloidea</taxon>
        <taxon>Philodinida</taxon>
        <taxon>Philodinidae</taxon>
        <taxon>Rotaria</taxon>
    </lineage>
</organism>
<dbReference type="AlphaFoldDB" id="A0A814ZTJ9"/>
<dbReference type="Proteomes" id="UP000663864">
    <property type="component" value="Unassembled WGS sequence"/>
</dbReference>
<name>A0A814ZTJ9_9BILA</name>
<proteinExistence type="predicted"/>
<evidence type="ECO:0000313" key="2">
    <source>
        <dbReference type="Proteomes" id="UP000663864"/>
    </source>
</evidence>
<comment type="caution">
    <text evidence="1">The sequence shown here is derived from an EMBL/GenBank/DDBJ whole genome shotgun (WGS) entry which is preliminary data.</text>
</comment>
<gene>
    <name evidence="1" type="ORF">ZHD862_LOCUS25138</name>
</gene>
<sequence>MTKLNLLSKLSYLSIKLAHGLILKITVSSLKYLPIGICSMSQLQQLLLCTLTLTKLDVQLITDTTPADNIFLSPTITTEIYQLKIELAENSNITFNDITVLFLWMPKLKKFTFIAAK</sequence>
<reference evidence="1" key="1">
    <citation type="submission" date="2021-02" db="EMBL/GenBank/DDBJ databases">
        <authorList>
            <person name="Nowell W R."/>
        </authorList>
    </citation>
    <scope>NUCLEOTIDE SEQUENCE</scope>
</reference>
<evidence type="ECO:0000313" key="1">
    <source>
        <dbReference type="EMBL" id="CAF1246099.1"/>
    </source>
</evidence>
<accession>A0A814ZTJ9</accession>